<accession>A0AAU9N2F5</accession>
<dbReference type="Proteomes" id="UP001157418">
    <property type="component" value="Unassembled WGS sequence"/>
</dbReference>
<comment type="caution">
    <text evidence="1">The sequence shown here is derived from an EMBL/GenBank/DDBJ whole genome shotgun (WGS) entry which is preliminary data.</text>
</comment>
<evidence type="ECO:0000313" key="1">
    <source>
        <dbReference type="EMBL" id="CAH1431906.1"/>
    </source>
</evidence>
<gene>
    <name evidence="1" type="ORF">LVIROSA_LOCUS18601</name>
</gene>
<sequence>MICLHQNDNACVIILLRMAKLKTWGGQPQVGKCLFGSRLHINDDMSHISEFRKVIVDMDLNVESSISTTQFNTDIVVAKAEDY</sequence>
<protein>
    <submittedName>
        <fullName evidence="1">Uncharacterized protein</fullName>
    </submittedName>
</protein>
<dbReference type="AlphaFoldDB" id="A0AAU9N2F5"/>
<proteinExistence type="predicted"/>
<name>A0AAU9N2F5_9ASTR</name>
<keyword evidence="2" id="KW-1185">Reference proteome</keyword>
<organism evidence="1 2">
    <name type="scientific">Lactuca virosa</name>
    <dbReference type="NCBI Taxonomy" id="75947"/>
    <lineage>
        <taxon>Eukaryota</taxon>
        <taxon>Viridiplantae</taxon>
        <taxon>Streptophyta</taxon>
        <taxon>Embryophyta</taxon>
        <taxon>Tracheophyta</taxon>
        <taxon>Spermatophyta</taxon>
        <taxon>Magnoliopsida</taxon>
        <taxon>eudicotyledons</taxon>
        <taxon>Gunneridae</taxon>
        <taxon>Pentapetalae</taxon>
        <taxon>asterids</taxon>
        <taxon>campanulids</taxon>
        <taxon>Asterales</taxon>
        <taxon>Asteraceae</taxon>
        <taxon>Cichorioideae</taxon>
        <taxon>Cichorieae</taxon>
        <taxon>Lactucinae</taxon>
        <taxon>Lactuca</taxon>
    </lineage>
</organism>
<reference evidence="1 2" key="1">
    <citation type="submission" date="2022-01" db="EMBL/GenBank/DDBJ databases">
        <authorList>
            <person name="Xiong W."/>
            <person name="Schranz E."/>
        </authorList>
    </citation>
    <scope>NUCLEOTIDE SEQUENCE [LARGE SCALE GENOMIC DNA]</scope>
</reference>
<dbReference type="EMBL" id="CAKMRJ010003334">
    <property type="protein sequence ID" value="CAH1431906.1"/>
    <property type="molecule type" value="Genomic_DNA"/>
</dbReference>
<evidence type="ECO:0000313" key="2">
    <source>
        <dbReference type="Proteomes" id="UP001157418"/>
    </source>
</evidence>